<comment type="caution">
    <text evidence="2">The sequence shown here is derived from an EMBL/GenBank/DDBJ whole genome shotgun (WGS) entry which is preliminary data.</text>
</comment>
<dbReference type="EMBL" id="SNXI01000015">
    <property type="protein sequence ID" value="TDP30757.1"/>
    <property type="molecule type" value="Genomic_DNA"/>
</dbReference>
<evidence type="ECO:0000313" key="2">
    <source>
        <dbReference type="EMBL" id="TDP30757.1"/>
    </source>
</evidence>
<gene>
    <name evidence="2" type="ORF">DEU29_11540</name>
</gene>
<sequence length="397" mass="45819">MYFHIDESGNTGNNLFDANQPVLSYGVLSCRTNVDALCYALHKQILELIDDDQIHANVLGVGGLVRIAPLLMQIQSKMKFDFDYYFIHKPTFALVTFFDAVFDAGLNEAVKWEWYWTPLRYLLIRNLTQLIDAKLLMESWRLCTVKKVEKHDQDIVALFVAIRETATQVAIDERAKEVIIDALDYGIENPLKLDFGCPDEKMLSPNAIAFQFVASSIARRVRKKKRKRASSILVDRQSQFNKAQAETHKIQGLITEGIRKAPQRERERYLRQPLFATFDHDQIVQRGLVDNELTISSSAESIGLQIVDVYLWMTNKVLNGEELPDELKALSSMFLGRTSIDGIFMEGMWKRLRQFESLLPEFGELTEEQHRMNREQVDAHREKVRKLKQNPAHKKSL</sequence>
<dbReference type="Proteomes" id="UP000295531">
    <property type="component" value="Unassembled WGS sequence"/>
</dbReference>
<feature type="compositionally biased region" description="Basic residues" evidence="1">
    <location>
        <begin position="382"/>
        <end position="397"/>
    </location>
</feature>
<feature type="region of interest" description="Disordered" evidence="1">
    <location>
        <begin position="371"/>
        <end position="397"/>
    </location>
</feature>
<reference evidence="2 3" key="1">
    <citation type="submission" date="2019-03" db="EMBL/GenBank/DDBJ databases">
        <title>Freshwater and sediment microbial communities from various areas in North America, analyzing microbe dynamics in response to fracking.</title>
        <authorList>
            <person name="Lamendella R."/>
        </authorList>
    </citation>
    <scope>NUCLEOTIDE SEQUENCE [LARGE SCALE GENOMIC DNA]</scope>
    <source>
        <strain evidence="2 3">18_TX</strain>
    </source>
</reference>
<dbReference type="Pfam" id="PF12686">
    <property type="entry name" value="DUF3800"/>
    <property type="match status" value="1"/>
</dbReference>
<accession>A0A4R6NZZ6</accession>
<protein>
    <recommendedName>
        <fullName evidence="4">DUF3800 domain-containing protein</fullName>
    </recommendedName>
</protein>
<dbReference type="InterPro" id="IPR024524">
    <property type="entry name" value="DUF3800"/>
</dbReference>
<evidence type="ECO:0000313" key="3">
    <source>
        <dbReference type="Proteomes" id="UP000295531"/>
    </source>
</evidence>
<dbReference type="OrthoDB" id="7528126at2"/>
<dbReference type="RefSeq" id="WP_133540309.1">
    <property type="nucleotide sequence ID" value="NZ_SNXI01000015.1"/>
</dbReference>
<proteinExistence type="predicted"/>
<feature type="compositionally biased region" description="Basic and acidic residues" evidence="1">
    <location>
        <begin position="371"/>
        <end position="381"/>
    </location>
</feature>
<organism evidence="2 3">
    <name type="scientific">Idiomarina aquatica</name>
    <dbReference type="NCBI Taxonomy" id="1327752"/>
    <lineage>
        <taxon>Bacteria</taxon>
        <taxon>Pseudomonadati</taxon>
        <taxon>Pseudomonadota</taxon>
        <taxon>Gammaproteobacteria</taxon>
        <taxon>Alteromonadales</taxon>
        <taxon>Idiomarinaceae</taxon>
        <taxon>Idiomarina</taxon>
    </lineage>
</organism>
<keyword evidence="3" id="KW-1185">Reference proteome</keyword>
<evidence type="ECO:0008006" key="4">
    <source>
        <dbReference type="Google" id="ProtNLM"/>
    </source>
</evidence>
<name>A0A4R6NZZ6_9GAMM</name>
<evidence type="ECO:0000256" key="1">
    <source>
        <dbReference type="SAM" id="MobiDB-lite"/>
    </source>
</evidence>
<dbReference type="AlphaFoldDB" id="A0A4R6NZZ6"/>